<dbReference type="AlphaFoldDB" id="A0A7S0JH49"/>
<comment type="cofactor">
    <cofactor evidence="1 6">
        <name>FAD</name>
        <dbReference type="ChEBI" id="CHEBI:57692"/>
    </cofactor>
</comment>
<evidence type="ECO:0000256" key="3">
    <source>
        <dbReference type="ARBA" id="ARBA00022827"/>
    </source>
</evidence>
<name>A0A7S0JH49_9EUKA</name>
<gene>
    <name evidence="8" type="ORF">CLEP1334_LOCUS26741</name>
</gene>
<keyword evidence="5" id="KW-1015">Disulfide bond</keyword>
<keyword evidence="2 6" id="KW-0285">Flavoprotein</keyword>
<dbReference type="EMBL" id="HBER01053513">
    <property type="protein sequence ID" value="CAD8551451.1"/>
    <property type="molecule type" value="Transcribed_RNA"/>
</dbReference>
<dbReference type="GO" id="GO:0016971">
    <property type="term" value="F:flavin-dependent sulfhydryl oxidase activity"/>
    <property type="evidence" value="ECO:0007669"/>
    <property type="project" value="InterPro"/>
</dbReference>
<dbReference type="PANTHER" id="PTHR12645:SF0">
    <property type="entry name" value="FAD-LINKED SULFHYDRYL OXIDASE ALR"/>
    <property type="match status" value="1"/>
</dbReference>
<organism evidence="8">
    <name type="scientific">Calcidiscus leptoporus</name>
    <dbReference type="NCBI Taxonomy" id="127549"/>
    <lineage>
        <taxon>Eukaryota</taxon>
        <taxon>Haptista</taxon>
        <taxon>Haptophyta</taxon>
        <taxon>Prymnesiophyceae</taxon>
        <taxon>Coccolithales</taxon>
        <taxon>Calcidiscaceae</taxon>
        <taxon>Calcidiscus</taxon>
    </lineage>
</organism>
<evidence type="ECO:0000313" key="8">
    <source>
        <dbReference type="EMBL" id="CAD8551451.1"/>
    </source>
</evidence>
<sequence length="179" mass="19570">MASKRRADLESTVHRCNGRHAGPCALALMLSTAFGLGALCSRLTISHSAVPASKNGAESQFELRGPPDKTELGNSGWTLLHTLAANFADVPSLREQRAVEVFMRALGELYPCKLCAAHLRAYMAANAVAADSRERLSLWMCEAHNDVNRRNGKETFFCDLGVLDHRWKDCGCNGKNSTH</sequence>
<evidence type="ECO:0000256" key="5">
    <source>
        <dbReference type="ARBA" id="ARBA00023157"/>
    </source>
</evidence>
<dbReference type="EC" id="1.8.3.2" evidence="6"/>
<evidence type="ECO:0000256" key="1">
    <source>
        <dbReference type="ARBA" id="ARBA00001974"/>
    </source>
</evidence>
<dbReference type="InterPro" id="IPR017905">
    <property type="entry name" value="ERV/ALR_sulphydryl_oxidase"/>
</dbReference>
<evidence type="ECO:0000259" key="7">
    <source>
        <dbReference type="PROSITE" id="PS51324"/>
    </source>
</evidence>
<dbReference type="PANTHER" id="PTHR12645">
    <property type="entry name" value="ALR/ERV"/>
    <property type="match status" value="1"/>
</dbReference>
<dbReference type="InterPro" id="IPR039799">
    <property type="entry name" value="ALR/ERV"/>
</dbReference>
<accession>A0A7S0JH49</accession>
<keyword evidence="4 6" id="KW-0560">Oxidoreductase</keyword>
<dbReference type="InterPro" id="IPR036774">
    <property type="entry name" value="ERV/ALR_sulphydryl_oxid_sf"/>
</dbReference>
<reference evidence="8" key="1">
    <citation type="submission" date="2021-01" db="EMBL/GenBank/DDBJ databases">
        <authorList>
            <person name="Corre E."/>
            <person name="Pelletier E."/>
            <person name="Niang G."/>
            <person name="Scheremetjew M."/>
            <person name="Finn R."/>
            <person name="Kale V."/>
            <person name="Holt S."/>
            <person name="Cochrane G."/>
            <person name="Meng A."/>
            <person name="Brown T."/>
            <person name="Cohen L."/>
        </authorList>
    </citation>
    <scope>NUCLEOTIDE SEQUENCE</scope>
    <source>
        <strain evidence="8">RCC1130</strain>
    </source>
</reference>
<dbReference type="Pfam" id="PF04777">
    <property type="entry name" value="Evr1_Alr"/>
    <property type="match status" value="1"/>
</dbReference>
<keyword evidence="3 6" id="KW-0274">FAD</keyword>
<dbReference type="SUPFAM" id="SSF69000">
    <property type="entry name" value="FAD-dependent thiol oxidase"/>
    <property type="match status" value="1"/>
</dbReference>
<dbReference type="Gene3D" id="1.20.120.310">
    <property type="entry name" value="ERV/ALR sulfhydryl oxidase domain"/>
    <property type="match status" value="1"/>
</dbReference>
<dbReference type="GO" id="GO:0005739">
    <property type="term" value="C:mitochondrion"/>
    <property type="evidence" value="ECO:0007669"/>
    <property type="project" value="TreeGrafter"/>
</dbReference>
<feature type="domain" description="ERV/ALR sulfhydryl oxidase" evidence="7">
    <location>
        <begin position="65"/>
        <end position="167"/>
    </location>
</feature>
<dbReference type="PROSITE" id="PS51324">
    <property type="entry name" value="ERV_ALR"/>
    <property type="match status" value="1"/>
</dbReference>
<evidence type="ECO:0000256" key="2">
    <source>
        <dbReference type="ARBA" id="ARBA00022630"/>
    </source>
</evidence>
<dbReference type="GO" id="GO:0050660">
    <property type="term" value="F:flavin adenine dinucleotide binding"/>
    <property type="evidence" value="ECO:0007669"/>
    <property type="project" value="TreeGrafter"/>
</dbReference>
<proteinExistence type="predicted"/>
<comment type="catalytic activity">
    <reaction evidence="6">
        <text>2 R'C(R)SH + O2 = R'C(R)S-S(R)CR' + H2O2</text>
        <dbReference type="Rhea" id="RHEA:17357"/>
        <dbReference type="ChEBI" id="CHEBI:15379"/>
        <dbReference type="ChEBI" id="CHEBI:16240"/>
        <dbReference type="ChEBI" id="CHEBI:16520"/>
        <dbReference type="ChEBI" id="CHEBI:17412"/>
        <dbReference type="EC" id="1.8.3.2"/>
    </reaction>
</comment>
<evidence type="ECO:0000256" key="6">
    <source>
        <dbReference type="RuleBase" id="RU371123"/>
    </source>
</evidence>
<protein>
    <recommendedName>
        <fullName evidence="6">Sulfhydryl oxidase</fullName>
        <ecNumber evidence="6">1.8.3.2</ecNumber>
    </recommendedName>
</protein>
<evidence type="ECO:0000256" key="4">
    <source>
        <dbReference type="ARBA" id="ARBA00023002"/>
    </source>
</evidence>